<dbReference type="RefSeq" id="WP_108373040.1">
    <property type="nucleotide sequence ID" value="NZ_CP028811.1"/>
</dbReference>
<dbReference type="InterPro" id="IPR016181">
    <property type="entry name" value="Acyl_CoA_acyltransferase"/>
</dbReference>
<sequence length="324" mass="37186">MKNYTVIRYQTTDAAVWNDFLDQADQASFLFHRNFMDYHADRFLDFSLMIYEGSRLVALLPANAAGNTLYSHQGLTYGGLVYGSLRLHEVIAVFRAVLYFAQQNGFTMLSYKCLPPVYCLKPRQECDYALFLAKARLVRRDTLSVIESNSRYKISALRRRGIKKGVENQLAVREEHSFEAFWNQILIPNLGSRHQTRPVHSLEEIQRLASQFPQSIRHFNVYHQDTLVAGTTIFETPNVAHAQYIAANETRADLGSLDFLFDTLIRGTFREKKFFDFGISNESMGQKLNAGLSYWKESFGATTMVQDFYEVDTAGYVLLDDVLI</sequence>
<dbReference type="EMBL" id="CP028811">
    <property type="protein sequence ID" value="AWA31232.1"/>
    <property type="molecule type" value="Genomic_DNA"/>
</dbReference>
<gene>
    <name evidence="2" type="ORF">HYN48_14630</name>
</gene>
<reference evidence="2 3" key="1">
    <citation type="submission" date="2018-04" db="EMBL/GenBank/DDBJ databases">
        <title>Genome sequencing of Flavobacterium sp. HYN0048.</title>
        <authorList>
            <person name="Yi H."/>
            <person name="Baek C."/>
        </authorList>
    </citation>
    <scope>NUCLEOTIDE SEQUENCE [LARGE SCALE GENOMIC DNA]</scope>
    <source>
        <strain evidence="2 3">HYN0048</strain>
    </source>
</reference>
<dbReference type="InterPro" id="IPR038740">
    <property type="entry name" value="BioF2-like_GNAT_dom"/>
</dbReference>
<name>A0A2S0RKI1_9FLAO</name>
<keyword evidence="3" id="KW-1185">Reference proteome</keyword>
<dbReference type="SUPFAM" id="SSF55729">
    <property type="entry name" value="Acyl-CoA N-acyltransferases (Nat)"/>
    <property type="match status" value="1"/>
</dbReference>
<keyword evidence="2" id="KW-0808">Transferase</keyword>
<feature type="domain" description="BioF2-like acetyltransferase" evidence="1">
    <location>
        <begin position="149"/>
        <end position="282"/>
    </location>
</feature>
<dbReference type="Pfam" id="PF13480">
    <property type="entry name" value="Acetyltransf_6"/>
    <property type="match status" value="1"/>
</dbReference>
<protein>
    <submittedName>
        <fullName evidence="2">GNAT family N-acetyltransferase</fullName>
    </submittedName>
</protein>
<accession>A0A2S0RKI1</accession>
<dbReference type="GO" id="GO:0016740">
    <property type="term" value="F:transferase activity"/>
    <property type="evidence" value="ECO:0007669"/>
    <property type="project" value="UniProtKB-KW"/>
</dbReference>
<evidence type="ECO:0000313" key="3">
    <source>
        <dbReference type="Proteomes" id="UP000244193"/>
    </source>
</evidence>
<dbReference type="Gene3D" id="3.40.630.30">
    <property type="match status" value="1"/>
</dbReference>
<proteinExistence type="predicted"/>
<dbReference type="KEGG" id="fmg:HYN48_14630"/>
<organism evidence="2 3">
    <name type="scientific">Flavobacterium magnum</name>
    <dbReference type="NCBI Taxonomy" id="2162713"/>
    <lineage>
        <taxon>Bacteria</taxon>
        <taxon>Pseudomonadati</taxon>
        <taxon>Bacteroidota</taxon>
        <taxon>Flavobacteriia</taxon>
        <taxon>Flavobacteriales</taxon>
        <taxon>Flavobacteriaceae</taxon>
        <taxon>Flavobacterium</taxon>
    </lineage>
</organism>
<dbReference type="AlphaFoldDB" id="A0A2S0RKI1"/>
<dbReference type="Proteomes" id="UP000244193">
    <property type="component" value="Chromosome"/>
</dbReference>
<evidence type="ECO:0000313" key="2">
    <source>
        <dbReference type="EMBL" id="AWA31232.1"/>
    </source>
</evidence>
<evidence type="ECO:0000259" key="1">
    <source>
        <dbReference type="Pfam" id="PF13480"/>
    </source>
</evidence>
<dbReference type="OrthoDB" id="9808687at2"/>